<dbReference type="Proteomes" id="UP000460949">
    <property type="component" value="Unassembled WGS sequence"/>
</dbReference>
<dbReference type="GO" id="GO:0016020">
    <property type="term" value="C:membrane"/>
    <property type="evidence" value="ECO:0007669"/>
    <property type="project" value="InterPro"/>
</dbReference>
<feature type="transmembrane region" description="Helical" evidence="1">
    <location>
        <begin position="5"/>
        <end position="28"/>
    </location>
</feature>
<dbReference type="RefSeq" id="WP_160835408.1">
    <property type="nucleotide sequence ID" value="NZ_WMET01000001.1"/>
</dbReference>
<accession>A0A845DY58</accession>
<dbReference type="AlphaFoldDB" id="A0A845DY58"/>
<keyword evidence="1" id="KW-0472">Membrane</keyword>
<comment type="caution">
    <text evidence="2">The sequence shown here is derived from an EMBL/GenBank/DDBJ whole genome shotgun (WGS) entry which is preliminary data.</text>
</comment>
<gene>
    <name evidence="2" type="ORF">GLW04_03690</name>
</gene>
<sequence>MKKYLIFIGSFILLYFVYQWLSGMLLTLQYDPETGGAGSGPSQLLVLIGIATVSYFLSRLPDKKQGETYRAT</sequence>
<evidence type="ECO:0000256" key="1">
    <source>
        <dbReference type="SAM" id="Phobius"/>
    </source>
</evidence>
<reference evidence="2 3" key="1">
    <citation type="submission" date="2019-11" db="EMBL/GenBank/DDBJ databases">
        <title>Genome sequences of 17 halophilic strains isolated from different environments.</title>
        <authorList>
            <person name="Furrow R.E."/>
        </authorList>
    </citation>
    <scope>NUCLEOTIDE SEQUENCE [LARGE SCALE GENOMIC DNA]</scope>
    <source>
        <strain evidence="2 3">22511_23_Filter</strain>
    </source>
</reference>
<dbReference type="EMBL" id="WMET01000001">
    <property type="protein sequence ID" value="MYL18977.1"/>
    <property type="molecule type" value="Genomic_DNA"/>
</dbReference>
<dbReference type="GO" id="GO:0022904">
    <property type="term" value="P:respiratory electron transport chain"/>
    <property type="evidence" value="ECO:0007669"/>
    <property type="project" value="InterPro"/>
</dbReference>
<organism evidence="2 3">
    <name type="scientific">Halobacillus litoralis</name>
    <dbReference type="NCBI Taxonomy" id="45668"/>
    <lineage>
        <taxon>Bacteria</taxon>
        <taxon>Bacillati</taxon>
        <taxon>Bacillota</taxon>
        <taxon>Bacilli</taxon>
        <taxon>Bacillales</taxon>
        <taxon>Bacillaceae</taxon>
        <taxon>Halobacillus</taxon>
    </lineage>
</organism>
<keyword evidence="1" id="KW-1133">Transmembrane helix</keyword>
<dbReference type="InterPro" id="IPR016174">
    <property type="entry name" value="Di-haem_cyt_TM"/>
</dbReference>
<evidence type="ECO:0000313" key="3">
    <source>
        <dbReference type="Proteomes" id="UP000460949"/>
    </source>
</evidence>
<evidence type="ECO:0000313" key="2">
    <source>
        <dbReference type="EMBL" id="MYL18977.1"/>
    </source>
</evidence>
<feature type="transmembrane region" description="Helical" evidence="1">
    <location>
        <begin position="40"/>
        <end position="57"/>
    </location>
</feature>
<dbReference type="SUPFAM" id="SSF81342">
    <property type="entry name" value="Transmembrane di-heme cytochromes"/>
    <property type="match status" value="1"/>
</dbReference>
<dbReference type="OrthoDB" id="2454526at2"/>
<protein>
    <submittedName>
        <fullName evidence="2">Uncharacterized protein</fullName>
    </submittedName>
</protein>
<proteinExistence type="predicted"/>
<keyword evidence="1" id="KW-0812">Transmembrane</keyword>
<name>A0A845DY58_9BACI</name>